<evidence type="ECO:0000259" key="13">
    <source>
        <dbReference type="PROSITE" id="PS50222"/>
    </source>
</evidence>
<dbReference type="PANTHER" id="PTHR10827:SF52">
    <property type="entry name" value="IP16409P"/>
    <property type="match status" value="1"/>
</dbReference>
<dbReference type="Pfam" id="PF13202">
    <property type="entry name" value="EF-hand_5"/>
    <property type="match status" value="1"/>
</dbReference>
<feature type="domain" description="EF-hand" evidence="13">
    <location>
        <begin position="205"/>
        <end position="240"/>
    </location>
</feature>
<evidence type="ECO:0000256" key="12">
    <source>
        <dbReference type="SAM" id="MobiDB-lite"/>
    </source>
</evidence>
<dbReference type="HOGENOM" id="CLU_044718_0_1_1"/>
<feature type="domain" description="EF-hand" evidence="13">
    <location>
        <begin position="356"/>
        <end position="391"/>
    </location>
</feature>
<comment type="function">
    <text evidence="9">Probable molecular chaperone assisting protein biosynthesis and transport in the endoplasmic reticulum. Required for the proper biosynthesis and transport of pulmonary surfactant-associated protein A/SP-A, pulmonary surfactant-associated protein D/SP-D and the lipid transporter ABCA3. By regulating both the proper expression and the degradation through the endoplasmic reticulum-associated protein degradation pathway of these proteins plays a crucial role in pulmonary surfactant homeostasis. Has an anti-fibrotic activity by negatively regulating the secretion of type I and type III collagens. This calcium-binding protein also transiently associates with immature PCSK6 and regulates its secretion.</text>
</comment>
<dbReference type="SMART" id="SM00054">
    <property type="entry name" value="EFh"/>
    <property type="match status" value="6"/>
</dbReference>
<dbReference type="FunCoup" id="K1PH89">
    <property type="interactions" value="1177"/>
</dbReference>
<dbReference type="PROSITE" id="PS00018">
    <property type="entry name" value="EF_HAND_1"/>
    <property type="match status" value="6"/>
</dbReference>
<name>K1PH89_MAGGI</name>
<protein>
    <recommendedName>
        <fullName evidence="11">Reticulocalbin-3</fullName>
    </recommendedName>
</protein>
<keyword evidence="2" id="KW-0479">Metal-binding</keyword>
<dbReference type="CDD" id="cd16226">
    <property type="entry name" value="EFh_CREC_Calumenin_like"/>
    <property type="match status" value="1"/>
</dbReference>
<dbReference type="AlphaFoldDB" id="K1PH89"/>
<keyword evidence="6" id="KW-0106">Calcium</keyword>
<dbReference type="GO" id="GO:0005509">
    <property type="term" value="F:calcium ion binding"/>
    <property type="evidence" value="ECO:0007669"/>
    <property type="project" value="InterPro"/>
</dbReference>
<feature type="domain" description="EF-hand" evidence="13">
    <location>
        <begin position="168"/>
        <end position="203"/>
    </location>
</feature>
<proteinExistence type="predicted"/>
<evidence type="ECO:0000256" key="9">
    <source>
        <dbReference type="ARBA" id="ARBA00056975"/>
    </source>
</evidence>
<evidence type="ECO:0000256" key="2">
    <source>
        <dbReference type="ARBA" id="ARBA00022723"/>
    </source>
</evidence>
<keyword evidence="7" id="KW-0325">Glycoprotein</keyword>
<evidence type="ECO:0000256" key="6">
    <source>
        <dbReference type="ARBA" id="ARBA00022837"/>
    </source>
</evidence>
<evidence type="ECO:0000256" key="5">
    <source>
        <dbReference type="ARBA" id="ARBA00022824"/>
    </source>
</evidence>
<organism evidence="14">
    <name type="scientific">Magallana gigas</name>
    <name type="common">Pacific oyster</name>
    <name type="synonym">Crassostrea gigas</name>
    <dbReference type="NCBI Taxonomy" id="29159"/>
    <lineage>
        <taxon>Eukaryota</taxon>
        <taxon>Metazoa</taxon>
        <taxon>Spiralia</taxon>
        <taxon>Lophotrochozoa</taxon>
        <taxon>Mollusca</taxon>
        <taxon>Bivalvia</taxon>
        <taxon>Autobranchia</taxon>
        <taxon>Pteriomorphia</taxon>
        <taxon>Ostreida</taxon>
        <taxon>Ostreoidea</taxon>
        <taxon>Ostreidae</taxon>
        <taxon>Magallana</taxon>
    </lineage>
</organism>
<feature type="region of interest" description="Disordered" evidence="12">
    <location>
        <begin position="237"/>
        <end position="259"/>
    </location>
</feature>
<evidence type="ECO:0000256" key="8">
    <source>
        <dbReference type="ARBA" id="ARBA00023186"/>
    </source>
</evidence>
<keyword evidence="3" id="KW-0732">Signal</keyword>
<dbReference type="SUPFAM" id="SSF47473">
    <property type="entry name" value="EF-hand"/>
    <property type="match status" value="2"/>
</dbReference>
<dbReference type="InParanoid" id="K1PH89"/>
<evidence type="ECO:0000256" key="3">
    <source>
        <dbReference type="ARBA" id="ARBA00022729"/>
    </source>
</evidence>
<dbReference type="EMBL" id="JH816890">
    <property type="protein sequence ID" value="EKC23322.1"/>
    <property type="molecule type" value="Genomic_DNA"/>
</dbReference>
<feature type="domain" description="EF-hand" evidence="13">
    <location>
        <begin position="85"/>
        <end position="120"/>
    </location>
</feature>
<dbReference type="FunFam" id="1.10.238.10:FF:000104">
    <property type="entry name" value="calumenin isoform X1"/>
    <property type="match status" value="1"/>
</dbReference>
<dbReference type="GO" id="GO:0015031">
    <property type="term" value="P:protein transport"/>
    <property type="evidence" value="ECO:0007669"/>
    <property type="project" value="UniProtKB-ARBA"/>
</dbReference>
<gene>
    <name evidence="14" type="ORF">CGI_10008850</name>
</gene>
<evidence type="ECO:0000256" key="7">
    <source>
        <dbReference type="ARBA" id="ARBA00023180"/>
    </source>
</evidence>
<dbReference type="FunFam" id="1.10.238.10:FF:000090">
    <property type="entry name" value="calumenin isoform X2"/>
    <property type="match status" value="1"/>
</dbReference>
<sequence>MRGSNVMKKSISMKLIEVYLIFALVVITYSSAIPKPGEDKKNRVHEQKLSDMEHEHEGEHNPDYDHEAFLGKDEAKTFDQLTPDESKDRLGIIVGKIDKDGDGQVTEQELKDWIQYVQKRYIVTDTDRMWKDHNIEGDKLSWSAYKQRTYGSDDDPNEEDSSTFSYKDMIQRDERRWKTADKDNDGFLTKEEFADFLHPEEAEHMRDIVVKETMEDIDKDKDGFISLEEYIADIYDEEDDDPDTIPDEDTNLQDGTPDWVKSEKDQFINHRDKNMDGKLDEEEVKAWVIPEDYDHSASEALHLVNAWDMWPDKNEEEPEWVKTERETFKTVRDKNGDGKMDLEEVKNWIMPPDYDHSEAETRHLIHESDSDKDGKLSRDEILEHYDLFVGSQATDFGEALTRHDEF</sequence>
<reference evidence="14" key="1">
    <citation type="journal article" date="2012" name="Nature">
        <title>The oyster genome reveals stress adaptation and complexity of shell formation.</title>
        <authorList>
            <person name="Zhang G."/>
            <person name="Fang X."/>
            <person name="Guo X."/>
            <person name="Li L."/>
            <person name="Luo R."/>
            <person name="Xu F."/>
            <person name="Yang P."/>
            <person name="Zhang L."/>
            <person name="Wang X."/>
            <person name="Qi H."/>
            <person name="Xiong Z."/>
            <person name="Que H."/>
            <person name="Xie Y."/>
            <person name="Holland P.W."/>
            <person name="Paps J."/>
            <person name="Zhu Y."/>
            <person name="Wu F."/>
            <person name="Chen Y."/>
            <person name="Wang J."/>
            <person name="Peng C."/>
            <person name="Meng J."/>
            <person name="Yang L."/>
            <person name="Liu J."/>
            <person name="Wen B."/>
            <person name="Zhang N."/>
            <person name="Huang Z."/>
            <person name="Zhu Q."/>
            <person name="Feng Y."/>
            <person name="Mount A."/>
            <person name="Hedgecock D."/>
            <person name="Xu Z."/>
            <person name="Liu Y."/>
            <person name="Domazet-Loso T."/>
            <person name="Du Y."/>
            <person name="Sun X."/>
            <person name="Zhang S."/>
            <person name="Liu B."/>
            <person name="Cheng P."/>
            <person name="Jiang X."/>
            <person name="Li J."/>
            <person name="Fan D."/>
            <person name="Wang W."/>
            <person name="Fu W."/>
            <person name="Wang T."/>
            <person name="Wang B."/>
            <person name="Zhang J."/>
            <person name="Peng Z."/>
            <person name="Li Y."/>
            <person name="Li N."/>
            <person name="Wang J."/>
            <person name="Chen M."/>
            <person name="He Y."/>
            <person name="Tan F."/>
            <person name="Song X."/>
            <person name="Zheng Q."/>
            <person name="Huang R."/>
            <person name="Yang H."/>
            <person name="Du X."/>
            <person name="Chen L."/>
            <person name="Yang M."/>
            <person name="Gaffney P.M."/>
            <person name="Wang S."/>
            <person name="Luo L."/>
            <person name="She Z."/>
            <person name="Ming Y."/>
            <person name="Huang W."/>
            <person name="Zhang S."/>
            <person name="Huang B."/>
            <person name="Zhang Y."/>
            <person name="Qu T."/>
            <person name="Ni P."/>
            <person name="Miao G."/>
            <person name="Wang J."/>
            <person name="Wang Q."/>
            <person name="Steinberg C.E."/>
            <person name="Wang H."/>
            <person name="Li N."/>
            <person name="Qian L."/>
            <person name="Zhang G."/>
            <person name="Li Y."/>
            <person name="Yang H."/>
            <person name="Liu X."/>
            <person name="Wang J."/>
            <person name="Yin Y."/>
            <person name="Wang J."/>
        </authorList>
    </citation>
    <scope>NUCLEOTIDE SEQUENCE [LARGE SCALE GENOMIC DNA]</scope>
    <source>
        <strain evidence="14">05x7-T-G4-1.051#20</strain>
    </source>
</reference>
<keyword evidence="4" id="KW-0677">Repeat</keyword>
<comment type="subunit">
    <text evidence="10">Interacts with PCSK6 (immature form including the propeptide); probably involved in the maturation and the secretion of PCSK6.</text>
</comment>
<dbReference type="PANTHER" id="PTHR10827">
    <property type="entry name" value="RETICULOCALBIN"/>
    <property type="match status" value="1"/>
</dbReference>
<dbReference type="PROSITE" id="PS50222">
    <property type="entry name" value="EF_HAND_2"/>
    <property type="match status" value="5"/>
</dbReference>
<dbReference type="Gene3D" id="1.10.238.10">
    <property type="entry name" value="EF-hand"/>
    <property type="match status" value="2"/>
</dbReference>
<evidence type="ECO:0000313" key="14">
    <source>
        <dbReference type="EMBL" id="EKC23322.1"/>
    </source>
</evidence>
<feature type="domain" description="EF-hand" evidence="13">
    <location>
        <begin position="259"/>
        <end position="294"/>
    </location>
</feature>
<keyword evidence="5" id="KW-0256">Endoplasmic reticulum</keyword>
<accession>K1PH89</accession>
<dbReference type="InterPro" id="IPR011992">
    <property type="entry name" value="EF-hand-dom_pair"/>
</dbReference>
<comment type="subcellular location">
    <subcellularLocation>
        <location evidence="1">Endoplasmic reticulum lumen</location>
    </subcellularLocation>
</comment>
<dbReference type="InterPro" id="IPR002048">
    <property type="entry name" value="EF_hand_dom"/>
</dbReference>
<dbReference type="GO" id="GO:0005788">
    <property type="term" value="C:endoplasmic reticulum lumen"/>
    <property type="evidence" value="ECO:0007669"/>
    <property type="project" value="UniProtKB-SubCell"/>
</dbReference>
<feature type="compositionally biased region" description="Acidic residues" evidence="12">
    <location>
        <begin position="237"/>
        <end position="251"/>
    </location>
</feature>
<evidence type="ECO:0000256" key="11">
    <source>
        <dbReference type="ARBA" id="ARBA00072696"/>
    </source>
</evidence>
<dbReference type="Pfam" id="PF13499">
    <property type="entry name" value="EF-hand_7"/>
    <property type="match status" value="2"/>
</dbReference>
<dbReference type="InterPro" id="IPR018247">
    <property type="entry name" value="EF_Hand_1_Ca_BS"/>
</dbReference>
<evidence type="ECO:0000256" key="10">
    <source>
        <dbReference type="ARBA" id="ARBA00063143"/>
    </source>
</evidence>
<evidence type="ECO:0000256" key="4">
    <source>
        <dbReference type="ARBA" id="ARBA00022737"/>
    </source>
</evidence>
<keyword evidence="8" id="KW-0143">Chaperone</keyword>
<evidence type="ECO:0000256" key="1">
    <source>
        <dbReference type="ARBA" id="ARBA00004319"/>
    </source>
</evidence>